<dbReference type="GO" id="GO:0004252">
    <property type="term" value="F:serine-type endopeptidase activity"/>
    <property type="evidence" value="ECO:0007669"/>
    <property type="project" value="InterPro"/>
</dbReference>
<evidence type="ECO:0000256" key="2">
    <source>
        <dbReference type="ARBA" id="ARBA00008764"/>
    </source>
</evidence>
<dbReference type="InterPro" id="IPR018114">
    <property type="entry name" value="TRYPSIN_HIS"/>
</dbReference>
<evidence type="ECO:0000256" key="3">
    <source>
        <dbReference type="ARBA" id="ARBA00022670"/>
    </source>
</evidence>
<dbReference type="PROSITE" id="PS00134">
    <property type="entry name" value="TRYPSIN_HIS"/>
    <property type="match status" value="1"/>
</dbReference>
<name>A0A022WE53_TRIRU</name>
<gene>
    <name evidence="9" type="ORF">H103_01231</name>
</gene>
<reference evidence="9" key="1">
    <citation type="submission" date="2014-02" db="EMBL/GenBank/DDBJ databases">
        <title>The Genome Sequence of Trichophyton rubrum (morphotype fischeri) CBS 288.86.</title>
        <authorList>
            <consortium name="The Broad Institute Genomics Platform"/>
            <person name="Cuomo C.A."/>
            <person name="White T.C."/>
            <person name="Graser Y."/>
            <person name="Martinez-Rossi N."/>
            <person name="Heitman J."/>
            <person name="Young S.K."/>
            <person name="Zeng Q."/>
            <person name="Gargeya S."/>
            <person name="Abouelleil A."/>
            <person name="Alvarado L."/>
            <person name="Chapman S.B."/>
            <person name="Gainer-Dewar J."/>
            <person name="Goldberg J."/>
            <person name="Griggs A."/>
            <person name="Gujja S."/>
            <person name="Hansen M."/>
            <person name="Howarth C."/>
            <person name="Imamovic A."/>
            <person name="Larimer J."/>
            <person name="Martinez D."/>
            <person name="Murphy C."/>
            <person name="Pearson M.D."/>
            <person name="Persinoti G."/>
            <person name="Poon T."/>
            <person name="Priest M."/>
            <person name="Roberts A.D."/>
            <person name="Saif S."/>
            <person name="Shea T.D."/>
            <person name="Sykes S.N."/>
            <person name="Wortman J."/>
            <person name="Nusbaum C."/>
            <person name="Birren B."/>
        </authorList>
    </citation>
    <scope>NUCLEOTIDE SEQUENCE [LARGE SCALE GENOMIC DNA]</scope>
    <source>
        <strain evidence="9">CBS 288.86</strain>
    </source>
</reference>
<dbReference type="Pfam" id="PF00089">
    <property type="entry name" value="Trypsin"/>
    <property type="match status" value="1"/>
</dbReference>
<dbReference type="InterPro" id="IPR009003">
    <property type="entry name" value="Peptidase_S1_PA"/>
</dbReference>
<dbReference type="Proteomes" id="UP000023758">
    <property type="component" value="Unassembled WGS sequence"/>
</dbReference>
<comment type="similarity">
    <text evidence="2 7">Belongs to the peptidase S1B family.</text>
</comment>
<feature type="chain" id="PRO_5006985670" description="Serine protease" evidence="7">
    <location>
        <begin position="21"/>
        <end position="350"/>
    </location>
</feature>
<dbReference type="InterPro" id="IPR008256">
    <property type="entry name" value="Peptidase_S1B"/>
</dbReference>
<keyword evidence="5 7" id="KW-0378">Hydrolase</keyword>
<dbReference type="PANTHER" id="PTHR15462:SF8">
    <property type="entry name" value="SERINE PROTEASE"/>
    <property type="match status" value="1"/>
</dbReference>
<evidence type="ECO:0000256" key="6">
    <source>
        <dbReference type="ARBA" id="ARBA00022825"/>
    </source>
</evidence>
<dbReference type="EC" id="3.4.21.-" evidence="7"/>
<sequence>MHFIWPLVTLFLLRDSLVTAVIPLEPKGRGLCGKAFPDLQAEGLTVDENWNLNPSDATWEFEGTQEKGEYGSTPGFNPNVSNESNTTTPYHFDIRSYGTDIAPVSIEGSPFDQFRVTATIGYPWSTIGRIFFRRFRGDKGGWCTGTLVGKNLLLTASHCFPWNYGVRRWMRFVPGFGHGRKQAEPFGSSYVSQCRGVKNTLNVTGLDYVICRLCEPLGERVGWMGTAWWKDTQAYVKGPWLSSGYPTEPFKGMTQMLVTNLTLDGVDPHGEIGVELESKVFASAGWSGGPMWEYIDGHPTIVGICSGGERSCSEQPGGCFMANLSDPYHDVSAGGKLMTELVRYGQKHWS</sequence>
<comment type="similarity">
    <text evidence="1">Belongs to the peptidase S1 family.</text>
</comment>
<evidence type="ECO:0000256" key="5">
    <source>
        <dbReference type="ARBA" id="ARBA00022801"/>
    </source>
</evidence>
<dbReference type="PRINTS" id="PR00839">
    <property type="entry name" value="V8PROTEASE"/>
</dbReference>
<dbReference type="OrthoDB" id="10037376at2759"/>
<dbReference type="EMBL" id="KK207721">
    <property type="protein sequence ID" value="EZF56378.1"/>
    <property type="molecule type" value="Genomic_DNA"/>
</dbReference>
<dbReference type="InterPro" id="IPR001254">
    <property type="entry name" value="Trypsin_dom"/>
</dbReference>
<keyword evidence="3 7" id="KW-0645">Protease</keyword>
<evidence type="ECO:0000256" key="4">
    <source>
        <dbReference type="ARBA" id="ARBA00022729"/>
    </source>
</evidence>
<feature type="signal peptide" evidence="7">
    <location>
        <begin position="1"/>
        <end position="20"/>
    </location>
</feature>
<dbReference type="Gene3D" id="2.40.10.10">
    <property type="entry name" value="Trypsin-like serine proteases"/>
    <property type="match status" value="2"/>
</dbReference>
<organism evidence="9">
    <name type="scientific">Trichophyton rubrum CBS 288.86</name>
    <dbReference type="NCBI Taxonomy" id="1215330"/>
    <lineage>
        <taxon>Eukaryota</taxon>
        <taxon>Fungi</taxon>
        <taxon>Dikarya</taxon>
        <taxon>Ascomycota</taxon>
        <taxon>Pezizomycotina</taxon>
        <taxon>Eurotiomycetes</taxon>
        <taxon>Eurotiomycetidae</taxon>
        <taxon>Onygenales</taxon>
        <taxon>Arthrodermataceae</taxon>
        <taxon>Trichophyton</taxon>
    </lineage>
</organism>
<dbReference type="AlphaFoldDB" id="A0A022WE53"/>
<dbReference type="GO" id="GO:0006508">
    <property type="term" value="P:proteolysis"/>
    <property type="evidence" value="ECO:0007669"/>
    <property type="project" value="UniProtKB-KW"/>
</dbReference>
<evidence type="ECO:0000256" key="7">
    <source>
        <dbReference type="RuleBase" id="RU004296"/>
    </source>
</evidence>
<dbReference type="PANTHER" id="PTHR15462">
    <property type="entry name" value="SERINE PROTEASE"/>
    <property type="match status" value="1"/>
</dbReference>
<evidence type="ECO:0000313" key="9">
    <source>
        <dbReference type="EMBL" id="EZF56378.1"/>
    </source>
</evidence>
<evidence type="ECO:0000259" key="8">
    <source>
        <dbReference type="Pfam" id="PF00089"/>
    </source>
</evidence>
<protein>
    <recommendedName>
        <fullName evidence="7">Serine protease</fullName>
        <ecNumber evidence="7">3.4.21.-</ecNumber>
    </recommendedName>
</protein>
<evidence type="ECO:0000256" key="1">
    <source>
        <dbReference type="ARBA" id="ARBA00007664"/>
    </source>
</evidence>
<keyword evidence="4 7" id="KW-0732">Signal</keyword>
<dbReference type="SUPFAM" id="SSF50494">
    <property type="entry name" value="Trypsin-like serine proteases"/>
    <property type="match status" value="1"/>
</dbReference>
<dbReference type="HOGENOM" id="CLU_804036_0_0_1"/>
<feature type="domain" description="Peptidase S1" evidence="8">
    <location>
        <begin position="140"/>
        <end position="317"/>
    </location>
</feature>
<dbReference type="InterPro" id="IPR050966">
    <property type="entry name" value="Glutamyl_endopeptidase"/>
</dbReference>
<keyword evidence="6 7" id="KW-0720">Serine protease</keyword>
<dbReference type="InterPro" id="IPR043504">
    <property type="entry name" value="Peptidase_S1_PA_chymotrypsin"/>
</dbReference>
<accession>A0A022WE53</accession>
<proteinExistence type="inferred from homology"/>